<comment type="caution">
    <text evidence="4">The sequence shown here is derived from an EMBL/GenBank/DDBJ whole genome shotgun (WGS) entry which is preliminary data.</text>
</comment>
<dbReference type="GO" id="GO:0032259">
    <property type="term" value="P:methylation"/>
    <property type="evidence" value="ECO:0007669"/>
    <property type="project" value="UniProtKB-KW"/>
</dbReference>
<dbReference type="CDD" id="cd02440">
    <property type="entry name" value="AdoMet_MTases"/>
    <property type="match status" value="1"/>
</dbReference>
<dbReference type="SUPFAM" id="SSF53335">
    <property type="entry name" value="S-adenosyl-L-methionine-dependent methyltransferases"/>
    <property type="match status" value="1"/>
</dbReference>
<dbReference type="NCBIfam" id="TIGR00095">
    <property type="entry name" value="16S rRNA (guanine(966)-N(2))-methyltransferase RsmD"/>
    <property type="match status" value="1"/>
</dbReference>
<reference evidence="5" key="1">
    <citation type="journal article" date="2019" name="Int. J. Syst. Evol. Microbiol.">
        <title>The Global Catalogue of Microorganisms (GCM) 10K type strain sequencing project: providing services to taxonomists for standard genome sequencing and annotation.</title>
        <authorList>
            <consortium name="The Broad Institute Genomics Platform"/>
            <consortium name="The Broad Institute Genome Sequencing Center for Infectious Disease"/>
            <person name="Wu L."/>
            <person name="Ma J."/>
        </authorList>
    </citation>
    <scope>NUCLEOTIDE SEQUENCE [LARGE SCALE GENOMIC DNA]</scope>
    <source>
        <strain evidence="5">CGMCC 1.15044</strain>
    </source>
</reference>
<evidence type="ECO:0000256" key="1">
    <source>
        <dbReference type="ARBA" id="ARBA00022603"/>
    </source>
</evidence>
<accession>A0ABQ1GAX1</accession>
<name>A0ABQ1GAX1_9BACL</name>
<dbReference type="RefSeq" id="WP_094092473.1">
    <property type="nucleotide sequence ID" value="NZ_BMHF01000008.1"/>
</dbReference>
<dbReference type="Pfam" id="PF03602">
    <property type="entry name" value="Cons_hypoth95"/>
    <property type="match status" value="1"/>
</dbReference>
<dbReference type="PANTHER" id="PTHR43542:SF1">
    <property type="entry name" value="METHYLTRANSFERASE"/>
    <property type="match status" value="1"/>
</dbReference>
<dbReference type="InterPro" id="IPR029063">
    <property type="entry name" value="SAM-dependent_MTases_sf"/>
</dbReference>
<feature type="region of interest" description="Disordered" evidence="3">
    <location>
        <begin position="183"/>
        <end position="212"/>
    </location>
</feature>
<dbReference type="PIRSF" id="PIRSF004553">
    <property type="entry name" value="CHP00095"/>
    <property type="match status" value="1"/>
</dbReference>
<keyword evidence="5" id="KW-1185">Reference proteome</keyword>
<sequence>MRVISGSARGRALKAVPGMGTRPTTDKVKEAIFSIIGPYFDGGNVLDLFAGTGGLGIEALSRGMDKGVFIDMDYKALETIKANLKQTGLTGQAEVYKNDAERALKALAKREMCFDLVFLDPPYRLKHGAELMLKLEELELVSEDAVVMLEYESSYEYPEVIGGFHLTRKAVYGETAVSIYRREPGQAEAEAEVQTTNGTSGQEETSSGEEIL</sequence>
<dbReference type="PANTHER" id="PTHR43542">
    <property type="entry name" value="METHYLTRANSFERASE"/>
    <property type="match status" value="1"/>
</dbReference>
<protein>
    <submittedName>
        <fullName evidence="4">rRNA methyltransferase YlbH</fullName>
    </submittedName>
</protein>
<gene>
    <name evidence="4" type="primary">ylbH</name>
    <name evidence="4" type="ORF">GCM10010917_26760</name>
</gene>
<proteinExistence type="predicted"/>
<keyword evidence="1 4" id="KW-0489">Methyltransferase</keyword>
<dbReference type="Proteomes" id="UP000609323">
    <property type="component" value="Unassembled WGS sequence"/>
</dbReference>
<dbReference type="InterPro" id="IPR002052">
    <property type="entry name" value="DNA_methylase_N6_adenine_CS"/>
</dbReference>
<dbReference type="PROSITE" id="PS00092">
    <property type="entry name" value="N6_MTASE"/>
    <property type="match status" value="1"/>
</dbReference>
<organism evidence="4 5">
    <name type="scientific">Paenibacillus physcomitrellae</name>
    <dbReference type="NCBI Taxonomy" id="1619311"/>
    <lineage>
        <taxon>Bacteria</taxon>
        <taxon>Bacillati</taxon>
        <taxon>Bacillota</taxon>
        <taxon>Bacilli</taxon>
        <taxon>Bacillales</taxon>
        <taxon>Paenibacillaceae</taxon>
        <taxon>Paenibacillus</taxon>
    </lineage>
</organism>
<dbReference type="EMBL" id="BMHF01000008">
    <property type="protein sequence ID" value="GGA40137.1"/>
    <property type="molecule type" value="Genomic_DNA"/>
</dbReference>
<dbReference type="Gene3D" id="3.40.50.150">
    <property type="entry name" value="Vaccinia Virus protein VP39"/>
    <property type="match status" value="1"/>
</dbReference>
<dbReference type="InterPro" id="IPR004398">
    <property type="entry name" value="RNA_MeTrfase_RsmD"/>
</dbReference>
<keyword evidence="2" id="KW-0808">Transferase</keyword>
<evidence type="ECO:0000313" key="4">
    <source>
        <dbReference type="EMBL" id="GGA40137.1"/>
    </source>
</evidence>
<evidence type="ECO:0000256" key="3">
    <source>
        <dbReference type="SAM" id="MobiDB-lite"/>
    </source>
</evidence>
<dbReference type="GO" id="GO:0008168">
    <property type="term" value="F:methyltransferase activity"/>
    <property type="evidence" value="ECO:0007669"/>
    <property type="project" value="UniProtKB-KW"/>
</dbReference>
<evidence type="ECO:0000256" key="2">
    <source>
        <dbReference type="ARBA" id="ARBA00022679"/>
    </source>
</evidence>
<feature type="compositionally biased region" description="Low complexity" evidence="3">
    <location>
        <begin position="194"/>
        <end position="212"/>
    </location>
</feature>
<evidence type="ECO:0000313" key="5">
    <source>
        <dbReference type="Proteomes" id="UP000609323"/>
    </source>
</evidence>